<dbReference type="Pfam" id="PF00258">
    <property type="entry name" value="Flavodoxin_1"/>
    <property type="match status" value="1"/>
</dbReference>
<accession>A0A3N2BED7</accession>
<dbReference type="OrthoDB" id="3253043at2"/>
<dbReference type="InterPro" id="IPR029039">
    <property type="entry name" value="Flavoprotein-like_sf"/>
</dbReference>
<evidence type="ECO:0000256" key="1">
    <source>
        <dbReference type="SAM" id="MobiDB-lite"/>
    </source>
</evidence>
<dbReference type="InterPro" id="IPR008254">
    <property type="entry name" value="Flavodoxin/NO_synth"/>
</dbReference>
<feature type="region of interest" description="Disordered" evidence="1">
    <location>
        <begin position="137"/>
        <end position="160"/>
    </location>
</feature>
<proteinExistence type="predicted"/>
<reference evidence="3 4" key="1">
    <citation type="submission" date="2018-11" db="EMBL/GenBank/DDBJ databases">
        <title>Sequencing the genomes of 1000 actinobacteria strains.</title>
        <authorList>
            <person name="Klenk H.-P."/>
        </authorList>
    </citation>
    <scope>NUCLEOTIDE SEQUENCE [LARGE SCALE GENOMIC DNA]</scope>
    <source>
        <strain evidence="3 4">DSM 11294</strain>
    </source>
</reference>
<evidence type="ECO:0000259" key="2">
    <source>
        <dbReference type="PROSITE" id="PS50902"/>
    </source>
</evidence>
<sequence>MEALVVVESWFGNTLTIAESVAEGIIDGGGRARVVKVEDAEVQIPDDVDLLIIGAPTHIRGLSTSQTRQEASSGRGGPGVREWIETVELREGLRLALFDTAASMRWLAGSAAKAAARKLTRREPHLSAEIKSFVITGKEGPLKDGETQAAHQWGQSLASS</sequence>
<evidence type="ECO:0000313" key="4">
    <source>
        <dbReference type="Proteomes" id="UP000280668"/>
    </source>
</evidence>
<dbReference type="Proteomes" id="UP000280668">
    <property type="component" value="Unassembled WGS sequence"/>
</dbReference>
<dbReference type="SUPFAM" id="SSF52218">
    <property type="entry name" value="Flavoproteins"/>
    <property type="match status" value="1"/>
</dbReference>
<dbReference type="Gene3D" id="3.40.50.360">
    <property type="match status" value="1"/>
</dbReference>
<feature type="compositionally biased region" description="Polar residues" evidence="1">
    <location>
        <begin position="149"/>
        <end position="160"/>
    </location>
</feature>
<comment type="caution">
    <text evidence="3">The sequence shown here is derived from an EMBL/GenBank/DDBJ whole genome shotgun (WGS) entry which is preliminary data.</text>
</comment>
<protein>
    <submittedName>
        <fullName evidence="3">Flavodoxin-like protein</fullName>
    </submittedName>
</protein>
<keyword evidence="4" id="KW-1185">Reference proteome</keyword>
<dbReference type="GO" id="GO:0010181">
    <property type="term" value="F:FMN binding"/>
    <property type="evidence" value="ECO:0007669"/>
    <property type="project" value="InterPro"/>
</dbReference>
<organism evidence="3 4">
    <name type="scientific">Bogoriella caseilytica</name>
    <dbReference type="NCBI Taxonomy" id="56055"/>
    <lineage>
        <taxon>Bacteria</taxon>
        <taxon>Bacillati</taxon>
        <taxon>Actinomycetota</taxon>
        <taxon>Actinomycetes</taxon>
        <taxon>Micrococcales</taxon>
        <taxon>Bogoriellaceae</taxon>
        <taxon>Bogoriella</taxon>
    </lineage>
</organism>
<dbReference type="AlphaFoldDB" id="A0A3N2BED7"/>
<dbReference type="EMBL" id="RKHK01000001">
    <property type="protein sequence ID" value="ROR73414.1"/>
    <property type="molecule type" value="Genomic_DNA"/>
</dbReference>
<name>A0A3N2BED7_9MICO</name>
<feature type="domain" description="Flavodoxin-like" evidence="2">
    <location>
        <begin position="3"/>
        <end position="158"/>
    </location>
</feature>
<dbReference type="PROSITE" id="PS50902">
    <property type="entry name" value="FLAVODOXIN_LIKE"/>
    <property type="match status" value="1"/>
</dbReference>
<dbReference type="RefSeq" id="WP_123303831.1">
    <property type="nucleotide sequence ID" value="NZ_RKHK01000001.1"/>
</dbReference>
<gene>
    <name evidence="3" type="ORF">EDD31_1794</name>
</gene>
<evidence type="ECO:0000313" key="3">
    <source>
        <dbReference type="EMBL" id="ROR73414.1"/>
    </source>
</evidence>